<name>A0A2C6L9W7_9APIC</name>
<feature type="region of interest" description="Disordered" evidence="1">
    <location>
        <begin position="1"/>
        <end position="100"/>
    </location>
</feature>
<dbReference type="AlphaFoldDB" id="A0A2C6L9W7"/>
<dbReference type="VEuPathDB" id="ToxoDB:CSUI_001961"/>
<evidence type="ECO:0000256" key="1">
    <source>
        <dbReference type="SAM" id="MobiDB-lite"/>
    </source>
</evidence>
<feature type="compositionally biased region" description="Low complexity" evidence="1">
    <location>
        <begin position="73"/>
        <end position="100"/>
    </location>
</feature>
<comment type="caution">
    <text evidence="2">The sequence shown here is derived from an EMBL/GenBank/DDBJ whole genome shotgun (WGS) entry which is preliminary data.</text>
</comment>
<evidence type="ECO:0000313" key="2">
    <source>
        <dbReference type="EMBL" id="PHJ24188.1"/>
    </source>
</evidence>
<organism evidence="2 3">
    <name type="scientific">Cystoisospora suis</name>
    <dbReference type="NCBI Taxonomy" id="483139"/>
    <lineage>
        <taxon>Eukaryota</taxon>
        <taxon>Sar</taxon>
        <taxon>Alveolata</taxon>
        <taxon>Apicomplexa</taxon>
        <taxon>Conoidasida</taxon>
        <taxon>Coccidia</taxon>
        <taxon>Eucoccidiorida</taxon>
        <taxon>Eimeriorina</taxon>
        <taxon>Sarcocystidae</taxon>
        <taxon>Cystoisospora</taxon>
    </lineage>
</organism>
<accession>A0A2C6L9W7</accession>
<dbReference type="RefSeq" id="XP_067925861.1">
    <property type="nucleotide sequence ID" value="XM_068062164.1"/>
</dbReference>
<feature type="compositionally biased region" description="Basic and acidic residues" evidence="1">
    <location>
        <begin position="262"/>
        <end position="299"/>
    </location>
</feature>
<gene>
    <name evidence="2" type="ORF">CSUI_001961</name>
</gene>
<feature type="compositionally biased region" description="Basic residues" evidence="1">
    <location>
        <begin position="1"/>
        <end position="11"/>
    </location>
</feature>
<dbReference type="EMBL" id="MIGC01000813">
    <property type="protein sequence ID" value="PHJ24188.1"/>
    <property type="molecule type" value="Genomic_DNA"/>
</dbReference>
<feature type="compositionally biased region" description="Basic and acidic residues" evidence="1">
    <location>
        <begin position="150"/>
        <end position="168"/>
    </location>
</feature>
<evidence type="ECO:0000313" key="3">
    <source>
        <dbReference type="Proteomes" id="UP000221165"/>
    </source>
</evidence>
<feature type="region of interest" description="Disordered" evidence="1">
    <location>
        <begin position="150"/>
        <end position="299"/>
    </location>
</feature>
<dbReference type="GeneID" id="94425375"/>
<dbReference type="Proteomes" id="UP000221165">
    <property type="component" value="Unassembled WGS sequence"/>
</dbReference>
<protein>
    <submittedName>
        <fullName evidence="2">Uncharacterized protein</fullName>
    </submittedName>
</protein>
<feature type="compositionally biased region" description="Basic and acidic residues" evidence="1">
    <location>
        <begin position="12"/>
        <end position="22"/>
    </location>
</feature>
<reference evidence="2 3" key="1">
    <citation type="journal article" date="2017" name="Int. J. Parasitol.">
        <title>The genome of the protozoan parasite Cystoisospora suis and a reverse vaccinology approach to identify vaccine candidates.</title>
        <authorList>
            <person name="Palmieri N."/>
            <person name="Shrestha A."/>
            <person name="Ruttkowski B."/>
            <person name="Beck T."/>
            <person name="Vogl C."/>
            <person name="Tomley F."/>
            <person name="Blake D.P."/>
            <person name="Joachim A."/>
        </authorList>
    </citation>
    <scope>NUCLEOTIDE SEQUENCE [LARGE SCALE GENOMIC DNA]</scope>
    <source>
        <strain evidence="2 3">Wien I</strain>
    </source>
</reference>
<keyword evidence="3" id="KW-1185">Reference proteome</keyword>
<sequence>MGRKKWKKSKKDKSPGRSDGSRDNSPSRGSDSDHGDSPVQESPPAPQEAPQQDQGQEDGGVTKPPSDVPMFSPLPLLGPGQPPTGQASGPPAAVAPSGYDPQHQLLQQLLFHQQLLQQQLLQQQEQLQRQWREQREWQVEQEKLHAERLLRLQKREEYLDPRATREAEAGEASNQGTLTRREDGENEPKTDVAQGTREKEQDEGQDVRKARRQSEDAAGASPPVVDQVESEKALQEQGPRTQGKEVSQGEEGETKQPGSEQKSQERDTEVRREVEEKRDPEKTLTEKREKETTKAEEEGRMLTRLKFTVAYSSSFEEPYLPAHLTPIGCKTNGKGWRSAPYVIGLGVPASTEKLRLH</sequence>
<proteinExistence type="predicted"/>
<feature type="compositionally biased region" description="Basic and acidic residues" evidence="1">
    <location>
        <begin position="179"/>
        <end position="215"/>
    </location>
</feature>